<accession>J3LA97</accession>
<dbReference type="Gramene" id="OB02G15640.1">
    <property type="protein sequence ID" value="OB02G15640.1"/>
    <property type="gene ID" value="OB02G15640"/>
</dbReference>
<organism evidence="1">
    <name type="scientific">Oryza brachyantha</name>
    <name type="common">malo sina</name>
    <dbReference type="NCBI Taxonomy" id="4533"/>
    <lineage>
        <taxon>Eukaryota</taxon>
        <taxon>Viridiplantae</taxon>
        <taxon>Streptophyta</taxon>
        <taxon>Embryophyta</taxon>
        <taxon>Tracheophyta</taxon>
        <taxon>Spermatophyta</taxon>
        <taxon>Magnoliopsida</taxon>
        <taxon>Liliopsida</taxon>
        <taxon>Poales</taxon>
        <taxon>Poaceae</taxon>
        <taxon>BOP clade</taxon>
        <taxon>Oryzoideae</taxon>
        <taxon>Oryzeae</taxon>
        <taxon>Oryzinae</taxon>
        <taxon>Oryza</taxon>
    </lineage>
</organism>
<name>J3LA97_ORYBR</name>
<evidence type="ECO:0000313" key="2">
    <source>
        <dbReference type="Proteomes" id="UP000006038"/>
    </source>
</evidence>
<dbReference type="EnsemblPlants" id="OB02G15640.1">
    <property type="protein sequence ID" value="OB02G15640.1"/>
    <property type="gene ID" value="OB02G15640"/>
</dbReference>
<dbReference type="HOGENOM" id="CLU_2798005_0_0_1"/>
<reference evidence="1" key="1">
    <citation type="submission" date="2013-04" db="UniProtKB">
        <authorList>
            <consortium name="EnsemblPlants"/>
        </authorList>
    </citation>
    <scope>IDENTIFICATION</scope>
</reference>
<keyword evidence="2" id="KW-1185">Reference proteome</keyword>
<sequence>MAREIKRGCRLWSFAITRTGCCYSNGLMIGTCMYPIPPQFMLISLLRKFQISLHFRKEILDVPFLLNA</sequence>
<evidence type="ECO:0000313" key="1">
    <source>
        <dbReference type="EnsemblPlants" id="OB02G15640.1"/>
    </source>
</evidence>
<dbReference type="AlphaFoldDB" id="J3LA97"/>
<proteinExistence type="predicted"/>
<protein>
    <submittedName>
        <fullName evidence="1">Uncharacterized protein</fullName>
    </submittedName>
</protein>
<dbReference type="Proteomes" id="UP000006038">
    <property type="component" value="Unassembled WGS sequence"/>
</dbReference>